<protein>
    <recommendedName>
        <fullName evidence="1">PKD domain-containing protein</fullName>
    </recommendedName>
</protein>
<dbReference type="Gene3D" id="2.60.40.10">
    <property type="entry name" value="Immunoglobulins"/>
    <property type="match status" value="1"/>
</dbReference>
<dbReference type="EMBL" id="CP113089">
    <property type="protein sequence ID" value="WAB81026.1"/>
    <property type="molecule type" value="Genomic_DNA"/>
</dbReference>
<evidence type="ECO:0000313" key="3">
    <source>
        <dbReference type="Proteomes" id="UP001164706"/>
    </source>
</evidence>
<keyword evidence="3" id="KW-1185">Reference proteome</keyword>
<feature type="domain" description="PKD" evidence="1">
    <location>
        <begin position="64"/>
        <end position="116"/>
    </location>
</feature>
<sequence length="168" mass="17719">MATPPGQPAITITDLVTFRPQTAALASEPSNVAIVGLPFNPYATIGQHVVAGTLLGQPAEVRFTPYAYQWDYGDGTRSRTGTAGASWAALGAREFDPTATSHVYRERGSYTLTLTVEYTAEYRYAGSPWIPVTGVLTLPAPPLEVVTTGATTVLVSGDCRQQPSGPGC</sequence>
<accession>A0A9E8MK49</accession>
<name>A0A9E8MK49_9MICO</name>
<dbReference type="Pfam" id="PF00801">
    <property type="entry name" value="PKD"/>
    <property type="match status" value="1"/>
</dbReference>
<gene>
    <name evidence="2" type="ORF">OVN18_10745</name>
</gene>
<dbReference type="InterPro" id="IPR013783">
    <property type="entry name" value="Ig-like_fold"/>
</dbReference>
<reference evidence="2" key="1">
    <citation type="submission" date="2022-11" db="EMBL/GenBank/DDBJ databases">
        <title>Description of Microcella daejonensis nov. sp, isolated from riverside soil.</title>
        <authorList>
            <person name="Molina K.M."/>
            <person name="Kim S.B."/>
        </authorList>
    </citation>
    <scope>NUCLEOTIDE SEQUENCE</scope>
    <source>
        <strain evidence="2">MMS21-STM12</strain>
    </source>
</reference>
<organism evidence="2 3">
    <name type="scientific">Microcella daejeonensis</name>
    <dbReference type="NCBI Taxonomy" id="2994971"/>
    <lineage>
        <taxon>Bacteria</taxon>
        <taxon>Bacillati</taxon>
        <taxon>Actinomycetota</taxon>
        <taxon>Actinomycetes</taxon>
        <taxon>Micrococcales</taxon>
        <taxon>Microbacteriaceae</taxon>
        <taxon>Microcella</taxon>
    </lineage>
</organism>
<evidence type="ECO:0000259" key="1">
    <source>
        <dbReference type="PROSITE" id="PS50093"/>
    </source>
</evidence>
<dbReference type="InterPro" id="IPR035986">
    <property type="entry name" value="PKD_dom_sf"/>
</dbReference>
<evidence type="ECO:0000313" key="2">
    <source>
        <dbReference type="EMBL" id="WAB81026.1"/>
    </source>
</evidence>
<dbReference type="Proteomes" id="UP001164706">
    <property type="component" value="Chromosome"/>
</dbReference>
<dbReference type="GO" id="GO:0005975">
    <property type="term" value="P:carbohydrate metabolic process"/>
    <property type="evidence" value="ECO:0007669"/>
    <property type="project" value="UniProtKB-ARBA"/>
</dbReference>
<dbReference type="PROSITE" id="PS50093">
    <property type="entry name" value="PKD"/>
    <property type="match status" value="1"/>
</dbReference>
<dbReference type="AlphaFoldDB" id="A0A9E8MK49"/>
<proteinExistence type="predicted"/>
<dbReference type="RefSeq" id="WP_267780775.1">
    <property type="nucleotide sequence ID" value="NZ_CP113089.1"/>
</dbReference>
<dbReference type="SUPFAM" id="SSF49299">
    <property type="entry name" value="PKD domain"/>
    <property type="match status" value="1"/>
</dbReference>
<dbReference type="KEGG" id="mdb:OVN18_10745"/>
<dbReference type="InterPro" id="IPR000601">
    <property type="entry name" value="PKD_dom"/>
</dbReference>